<proteinExistence type="predicted"/>
<keyword evidence="2 4" id="KW-0238">DNA-binding</keyword>
<gene>
    <name evidence="6" type="ORF">CKY39_13975</name>
</gene>
<accession>A0A250DJ89</accession>
<sequence length="206" mass="23312">MPAAPRSKPLKRPTQARGKFTVQAIYDAFVRIWRTQGWEGVTTRAVALETGIAVGTFYDYFPDKEALLSGYVRHCVEALLARLDADVIAPSGIDWRERTQRLVRFTCDTHLDGLPAFDHEMLMLEHRVAEPKHHRRVYDELLARWTQAFAACRDLQPPPSPAAVQALLTAAWGGRRYRLLVQPDDATGDAWVAEMEAMVMARLLAR</sequence>
<organism evidence="6 7">
    <name type="scientific">Variovorax boronicumulans</name>
    <dbReference type="NCBI Taxonomy" id="436515"/>
    <lineage>
        <taxon>Bacteria</taxon>
        <taxon>Pseudomonadati</taxon>
        <taxon>Pseudomonadota</taxon>
        <taxon>Betaproteobacteria</taxon>
        <taxon>Burkholderiales</taxon>
        <taxon>Comamonadaceae</taxon>
        <taxon>Variovorax</taxon>
    </lineage>
</organism>
<evidence type="ECO:0000313" key="7">
    <source>
        <dbReference type="Proteomes" id="UP000217154"/>
    </source>
</evidence>
<keyword evidence="3" id="KW-0804">Transcription</keyword>
<feature type="domain" description="HTH tetR-type" evidence="5">
    <location>
        <begin position="19"/>
        <end position="79"/>
    </location>
</feature>
<dbReference type="EMBL" id="CP023284">
    <property type="protein sequence ID" value="ATA54201.1"/>
    <property type="molecule type" value="Genomic_DNA"/>
</dbReference>
<dbReference type="PANTHER" id="PTHR30055:SF234">
    <property type="entry name" value="HTH-TYPE TRANSCRIPTIONAL REGULATOR BETI"/>
    <property type="match status" value="1"/>
</dbReference>
<dbReference type="PROSITE" id="PS50977">
    <property type="entry name" value="HTH_TETR_2"/>
    <property type="match status" value="1"/>
</dbReference>
<dbReference type="Pfam" id="PF00440">
    <property type="entry name" value="TetR_N"/>
    <property type="match status" value="1"/>
</dbReference>
<dbReference type="KEGG" id="vbo:CKY39_13975"/>
<evidence type="ECO:0000313" key="6">
    <source>
        <dbReference type="EMBL" id="ATA54201.1"/>
    </source>
</evidence>
<evidence type="ECO:0000256" key="3">
    <source>
        <dbReference type="ARBA" id="ARBA00023163"/>
    </source>
</evidence>
<evidence type="ECO:0000256" key="2">
    <source>
        <dbReference type="ARBA" id="ARBA00023125"/>
    </source>
</evidence>
<keyword evidence="1" id="KW-0805">Transcription regulation</keyword>
<dbReference type="InterPro" id="IPR001647">
    <property type="entry name" value="HTH_TetR"/>
</dbReference>
<evidence type="ECO:0000256" key="1">
    <source>
        <dbReference type="ARBA" id="ARBA00023015"/>
    </source>
</evidence>
<dbReference type="GO" id="GO:0000976">
    <property type="term" value="F:transcription cis-regulatory region binding"/>
    <property type="evidence" value="ECO:0007669"/>
    <property type="project" value="TreeGrafter"/>
</dbReference>
<dbReference type="InterPro" id="IPR009057">
    <property type="entry name" value="Homeodomain-like_sf"/>
</dbReference>
<feature type="DNA-binding region" description="H-T-H motif" evidence="4">
    <location>
        <begin position="42"/>
        <end position="61"/>
    </location>
</feature>
<dbReference type="GO" id="GO:0003700">
    <property type="term" value="F:DNA-binding transcription factor activity"/>
    <property type="evidence" value="ECO:0007669"/>
    <property type="project" value="TreeGrafter"/>
</dbReference>
<dbReference type="SUPFAM" id="SSF46689">
    <property type="entry name" value="Homeodomain-like"/>
    <property type="match status" value="1"/>
</dbReference>
<dbReference type="PANTHER" id="PTHR30055">
    <property type="entry name" value="HTH-TYPE TRANSCRIPTIONAL REGULATOR RUTR"/>
    <property type="match status" value="1"/>
</dbReference>
<reference evidence="6 7" key="1">
    <citation type="submission" date="2017-09" db="EMBL/GenBank/DDBJ databases">
        <title>The diverse metabolic capabilities of V. boronicumulans make it an excellent choice for continued studies on novel biodegradation.</title>
        <authorList>
            <person name="Sun S."/>
        </authorList>
    </citation>
    <scope>NUCLEOTIDE SEQUENCE [LARGE SCALE GENOMIC DNA]</scope>
    <source>
        <strain evidence="6 7">J1</strain>
    </source>
</reference>
<dbReference type="RefSeq" id="WP_095744866.1">
    <property type="nucleotide sequence ID" value="NZ_CP023284.1"/>
</dbReference>
<dbReference type="InterPro" id="IPR050109">
    <property type="entry name" value="HTH-type_TetR-like_transc_reg"/>
</dbReference>
<name>A0A250DJ89_9BURK</name>
<dbReference type="Gene3D" id="1.10.357.10">
    <property type="entry name" value="Tetracycline Repressor, domain 2"/>
    <property type="match status" value="1"/>
</dbReference>
<protein>
    <submittedName>
        <fullName evidence="6">TetR family transcriptional regulator</fullName>
    </submittedName>
</protein>
<evidence type="ECO:0000256" key="4">
    <source>
        <dbReference type="PROSITE-ProRule" id="PRU00335"/>
    </source>
</evidence>
<evidence type="ECO:0000259" key="5">
    <source>
        <dbReference type="PROSITE" id="PS50977"/>
    </source>
</evidence>
<dbReference type="AlphaFoldDB" id="A0A250DJ89"/>
<dbReference type="Proteomes" id="UP000217154">
    <property type="component" value="Chromosome"/>
</dbReference>